<name>A0A538SZD0_UNCEI</name>
<evidence type="ECO:0000313" key="3">
    <source>
        <dbReference type="Proteomes" id="UP000316852"/>
    </source>
</evidence>
<keyword evidence="1" id="KW-0472">Membrane</keyword>
<feature type="transmembrane region" description="Helical" evidence="1">
    <location>
        <begin position="184"/>
        <end position="204"/>
    </location>
</feature>
<dbReference type="Proteomes" id="UP000316852">
    <property type="component" value="Unassembled WGS sequence"/>
</dbReference>
<protein>
    <submittedName>
        <fullName evidence="2">DUF4386 domain-containing protein</fullName>
    </submittedName>
</protein>
<feature type="transmembrane region" description="Helical" evidence="1">
    <location>
        <begin position="67"/>
        <end position="91"/>
    </location>
</feature>
<sequence length="240" mass="25560">RFPARTHGDFPIPEAHVTRRTNARVAGFTFLFYIAAGITGMVLFGRATSGEGIAAKLATIAQHATDVRLSVLLTLLEAFSALVLAVTLYAITRDQDPDLAMLGLTCRVAEGITGVFVARTLGLLWLATSAGASLPDTERAHALSAFLLRMGAWNPAAIFFAVGSTLFSWLLLRGRMIPVALARLGVLASVLAVVILPLDLVGMLGGPVVWLMWLPLLVFEVTLALWLLIKGVAMPARASS</sequence>
<feature type="transmembrane region" description="Helical" evidence="1">
    <location>
        <begin position="152"/>
        <end position="172"/>
    </location>
</feature>
<feature type="transmembrane region" description="Helical" evidence="1">
    <location>
        <begin position="210"/>
        <end position="229"/>
    </location>
</feature>
<comment type="caution">
    <text evidence="2">The sequence shown here is derived from an EMBL/GenBank/DDBJ whole genome shotgun (WGS) entry which is preliminary data.</text>
</comment>
<dbReference type="InterPro" id="IPR025495">
    <property type="entry name" value="DUF4386"/>
</dbReference>
<keyword evidence="1" id="KW-1133">Transmembrane helix</keyword>
<accession>A0A538SZD0</accession>
<proteinExistence type="predicted"/>
<dbReference type="Pfam" id="PF14329">
    <property type="entry name" value="DUF4386"/>
    <property type="match status" value="1"/>
</dbReference>
<feature type="non-terminal residue" evidence="2">
    <location>
        <position position="1"/>
    </location>
</feature>
<dbReference type="EMBL" id="VBOW01000080">
    <property type="protein sequence ID" value="TMQ56740.1"/>
    <property type="molecule type" value="Genomic_DNA"/>
</dbReference>
<organism evidence="2 3">
    <name type="scientific">Eiseniibacteriota bacterium</name>
    <dbReference type="NCBI Taxonomy" id="2212470"/>
    <lineage>
        <taxon>Bacteria</taxon>
        <taxon>Candidatus Eiseniibacteriota</taxon>
    </lineage>
</organism>
<feature type="transmembrane region" description="Helical" evidence="1">
    <location>
        <begin position="25"/>
        <end position="47"/>
    </location>
</feature>
<dbReference type="AlphaFoldDB" id="A0A538SZD0"/>
<gene>
    <name evidence="2" type="ORF">E6K76_12210</name>
</gene>
<evidence type="ECO:0000313" key="2">
    <source>
        <dbReference type="EMBL" id="TMQ56740.1"/>
    </source>
</evidence>
<keyword evidence="1" id="KW-0812">Transmembrane</keyword>
<evidence type="ECO:0000256" key="1">
    <source>
        <dbReference type="SAM" id="Phobius"/>
    </source>
</evidence>
<reference evidence="2 3" key="1">
    <citation type="journal article" date="2019" name="Nat. Microbiol.">
        <title>Mediterranean grassland soil C-N compound turnover is dependent on rainfall and depth, and is mediated by genomically divergent microorganisms.</title>
        <authorList>
            <person name="Diamond S."/>
            <person name="Andeer P.F."/>
            <person name="Li Z."/>
            <person name="Crits-Christoph A."/>
            <person name="Burstein D."/>
            <person name="Anantharaman K."/>
            <person name="Lane K.R."/>
            <person name="Thomas B.C."/>
            <person name="Pan C."/>
            <person name="Northen T.R."/>
            <person name="Banfield J.F."/>
        </authorList>
    </citation>
    <scope>NUCLEOTIDE SEQUENCE [LARGE SCALE GENOMIC DNA]</scope>
    <source>
        <strain evidence="2">WS_6</strain>
    </source>
</reference>